<accession>A0A8J2Y857</accession>
<protein>
    <recommendedName>
        <fullName evidence="3">Carboxypeptidase regulatory-like domain-containing protein</fullName>
    </recommendedName>
</protein>
<evidence type="ECO:0000313" key="2">
    <source>
        <dbReference type="Proteomes" id="UP000652231"/>
    </source>
</evidence>
<dbReference type="EMBL" id="BMGK01000001">
    <property type="protein sequence ID" value="GGD81135.1"/>
    <property type="molecule type" value="Genomic_DNA"/>
</dbReference>
<proteinExistence type="predicted"/>
<reference evidence="1" key="1">
    <citation type="journal article" date="2014" name="Int. J. Syst. Evol. Microbiol.">
        <title>Complete genome sequence of Corynebacterium casei LMG S-19264T (=DSM 44701T), isolated from a smear-ripened cheese.</title>
        <authorList>
            <consortium name="US DOE Joint Genome Institute (JGI-PGF)"/>
            <person name="Walter F."/>
            <person name="Albersmeier A."/>
            <person name="Kalinowski J."/>
            <person name="Ruckert C."/>
        </authorList>
    </citation>
    <scope>NUCLEOTIDE SEQUENCE</scope>
    <source>
        <strain evidence="1">CGMCC 1.12924</strain>
    </source>
</reference>
<keyword evidence="2" id="KW-1185">Reference proteome</keyword>
<reference evidence="1" key="2">
    <citation type="submission" date="2020-09" db="EMBL/GenBank/DDBJ databases">
        <authorList>
            <person name="Sun Q."/>
            <person name="Zhou Y."/>
        </authorList>
    </citation>
    <scope>NUCLEOTIDE SEQUENCE</scope>
    <source>
        <strain evidence="1">CGMCC 1.12924</strain>
    </source>
</reference>
<name>A0A8J2Y857_9FLAO</name>
<dbReference type="PROSITE" id="PS51257">
    <property type="entry name" value="PROKAR_LIPOPROTEIN"/>
    <property type="match status" value="1"/>
</dbReference>
<comment type="caution">
    <text evidence="1">The sequence shown here is derived from an EMBL/GenBank/DDBJ whole genome shotgun (WGS) entry which is preliminary data.</text>
</comment>
<gene>
    <name evidence="1" type="ORF">GCM10011312_01840</name>
</gene>
<sequence length="130" mass="14376">MYTFEVKFTQLKNIFLILSALVVLGCNQNDDVACTQEARAGLNVTVKNAITNNYLGLGTTVLATDGNYSETQEYMEGIVPSFVGAWEREGNYILRVSAEGYATYISETITVNSDECHVIPQQVEVLLQPE</sequence>
<dbReference type="Proteomes" id="UP000652231">
    <property type="component" value="Unassembled WGS sequence"/>
</dbReference>
<organism evidence="1 2">
    <name type="scientific">Planktosalinus lacus</name>
    <dbReference type="NCBI Taxonomy" id="1526573"/>
    <lineage>
        <taxon>Bacteria</taxon>
        <taxon>Pseudomonadati</taxon>
        <taxon>Bacteroidota</taxon>
        <taxon>Flavobacteriia</taxon>
        <taxon>Flavobacteriales</taxon>
        <taxon>Flavobacteriaceae</taxon>
        <taxon>Planktosalinus</taxon>
    </lineage>
</organism>
<evidence type="ECO:0000313" key="1">
    <source>
        <dbReference type="EMBL" id="GGD81135.1"/>
    </source>
</evidence>
<evidence type="ECO:0008006" key="3">
    <source>
        <dbReference type="Google" id="ProtNLM"/>
    </source>
</evidence>
<dbReference type="AlphaFoldDB" id="A0A8J2Y857"/>